<organism evidence="2">
    <name type="scientific">Candidatus Kentrum sp. FM</name>
    <dbReference type="NCBI Taxonomy" id="2126340"/>
    <lineage>
        <taxon>Bacteria</taxon>
        <taxon>Pseudomonadati</taxon>
        <taxon>Pseudomonadota</taxon>
        <taxon>Gammaproteobacteria</taxon>
        <taxon>Candidatus Kentrum</taxon>
    </lineage>
</organism>
<name>A0A450T6Y5_9GAMM</name>
<sequence>MKTETEIRMQGMRALIGTLGLVEAERFLAAVSRDGFDYTEWRRHGLPRMDVDELANAANRLTQEWDSRAQ</sequence>
<evidence type="ECO:0000313" key="2">
    <source>
        <dbReference type="EMBL" id="VFJ62426.1"/>
    </source>
</evidence>
<dbReference type="AlphaFoldDB" id="A0A450T6Y5"/>
<gene>
    <name evidence="2" type="ORF">BECKFM1743A_GA0114220_103067</name>
    <name evidence="1" type="ORF">BECKFM1743C_GA0114222_103007</name>
</gene>
<dbReference type="EMBL" id="CAADFA010000300">
    <property type="protein sequence ID" value="VFJ61808.1"/>
    <property type="molecule type" value="Genomic_DNA"/>
</dbReference>
<protein>
    <submittedName>
        <fullName evidence="2">Uncharacterized protein</fullName>
    </submittedName>
</protein>
<dbReference type="EMBL" id="CAADEZ010000306">
    <property type="protein sequence ID" value="VFJ62426.1"/>
    <property type="molecule type" value="Genomic_DNA"/>
</dbReference>
<accession>A0A450T6Y5</accession>
<evidence type="ECO:0000313" key="1">
    <source>
        <dbReference type="EMBL" id="VFJ61808.1"/>
    </source>
</evidence>
<reference evidence="2" key="1">
    <citation type="submission" date="2019-02" db="EMBL/GenBank/DDBJ databases">
        <authorList>
            <person name="Gruber-Vodicka R. H."/>
            <person name="Seah K. B. B."/>
        </authorList>
    </citation>
    <scope>NUCLEOTIDE SEQUENCE</scope>
    <source>
        <strain evidence="2">BECK_BZ163</strain>
        <strain evidence="1">BECK_BZ165</strain>
    </source>
</reference>
<proteinExistence type="predicted"/>